<gene>
    <name evidence="3" type="ORF">DID88_008650</name>
</gene>
<dbReference type="GO" id="GO:0006310">
    <property type="term" value="P:DNA recombination"/>
    <property type="evidence" value="ECO:0007669"/>
    <property type="project" value="TreeGrafter"/>
</dbReference>
<feature type="region of interest" description="Disordered" evidence="2">
    <location>
        <begin position="128"/>
        <end position="193"/>
    </location>
</feature>
<keyword evidence="1" id="KW-0175">Coiled coil</keyword>
<dbReference type="Gene3D" id="6.10.140.1020">
    <property type="match status" value="1"/>
</dbReference>
<reference evidence="3 4" key="1">
    <citation type="submission" date="2018-06" db="EMBL/GenBank/DDBJ databases">
        <title>Genome Sequence of the Brown Rot Fungal Pathogen Monilinia fructigena.</title>
        <authorList>
            <person name="Landi L."/>
            <person name="De Miccolis Angelini R.M."/>
            <person name="Pollastro S."/>
            <person name="Abate D."/>
            <person name="Faretra F."/>
            <person name="Romanazzi G."/>
        </authorList>
    </citation>
    <scope>NUCLEOTIDE SEQUENCE [LARGE SCALE GENOMIC DNA]</scope>
    <source>
        <strain evidence="3 4">Mfrg269</strain>
    </source>
</reference>
<organism evidence="3 4">
    <name type="scientific">Monilinia fructigena</name>
    <dbReference type="NCBI Taxonomy" id="38457"/>
    <lineage>
        <taxon>Eukaryota</taxon>
        <taxon>Fungi</taxon>
        <taxon>Dikarya</taxon>
        <taxon>Ascomycota</taxon>
        <taxon>Pezizomycotina</taxon>
        <taxon>Leotiomycetes</taxon>
        <taxon>Helotiales</taxon>
        <taxon>Sclerotiniaceae</taxon>
        <taxon>Monilinia</taxon>
    </lineage>
</organism>
<feature type="compositionally biased region" description="Low complexity" evidence="2">
    <location>
        <begin position="150"/>
        <end position="159"/>
    </location>
</feature>
<evidence type="ECO:0000256" key="2">
    <source>
        <dbReference type="SAM" id="MobiDB-lite"/>
    </source>
</evidence>
<comment type="caution">
    <text evidence="3">The sequence shown here is derived from an EMBL/GenBank/DDBJ whole genome shotgun (WGS) entry which is preliminary data.</text>
</comment>
<proteinExistence type="predicted"/>
<keyword evidence="4" id="KW-1185">Reference proteome</keyword>
<dbReference type="PANTHER" id="PTHR28527">
    <property type="entry name" value="MATING-TYPE SWITCHING PROTEIN SWI2-RELATED"/>
    <property type="match status" value="1"/>
</dbReference>
<feature type="coiled-coil region" evidence="1">
    <location>
        <begin position="49"/>
        <end position="83"/>
    </location>
</feature>
<evidence type="ECO:0000313" key="3">
    <source>
        <dbReference type="EMBL" id="RAL67925.1"/>
    </source>
</evidence>
<dbReference type="PANTHER" id="PTHR28527:SF1">
    <property type="entry name" value="SWI5-DEPENDENT RECOMBINATION DNA REPAIR PROTEIN 1"/>
    <property type="match status" value="1"/>
</dbReference>
<evidence type="ECO:0000256" key="1">
    <source>
        <dbReference type="SAM" id="Coils"/>
    </source>
</evidence>
<dbReference type="OrthoDB" id="27934at2759"/>
<protein>
    <submittedName>
        <fullName evidence="3">Uncharacterized protein</fullName>
    </submittedName>
</protein>
<accession>A0A395J5Z1</accession>
<feature type="compositionally biased region" description="Basic and acidic residues" evidence="2">
    <location>
        <begin position="132"/>
        <end position="141"/>
    </location>
</feature>
<sequence length="193" mass="22316">MSTPAAKRRRIEAANTLQKPFRSPFNFHFLASQNLDFLSCSALNADPDIAPLLKEQRELERQLKEFKEELDMAEQAKKIERDSKAKDKDGSGEIDGELLELCEKWKGASRLAAEELFEKLRDRVNRMGGPRVWKEMHKRQQEYQNNWQYDESNNNNNNNDSDDENEEESPGLGDTGENPGEEDELTMAMMLDF</sequence>
<name>A0A395J5Z1_9HELO</name>
<evidence type="ECO:0000313" key="4">
    <source>
        <dbReference type="Proteomes" id="UP000249056"/>
    </source>
</evidence>
<dbReference type="Proteomes" id="UP000249056">
    <property type="component" value="Unassembled WGS sequence"/>
</dbReference>
<feature type="compositionally biased region" description="Acidic residues" evidence="2">
    <location>
        <begin position="160"/>
        <end position="169"/>
    </location>
</feature>
<dbReference type="AlphaFoldDB" id="A0A395J5Z1"/>
<dbReference type="EMBL" id="QKRW01000002">
    <property type="protein sequence ID" value="RAL67925.1"/>
    <property type="molecule type" value="Genomic_DNA"/>
</dbReference>